<dbReference type="InterPro" id="IPR011990">
    <property type="entry name" value="TPR-like_helical_dom_sf"/>
</dbReference>
<name>A0A328U0F6_9BACL</name>
<dbReference type="CDD" id="cd05819">
    <property type="entry name" value="NHL"/>
    <property type="match status" value="1"/>
</dbReference>
<evidence type="ECO:0000256" key="1">
    <source>
        <dbReference type="ARBA" id="ARBA00022737"/>
    </source>
</evidence>
<dbReference type="Gene3D" id="1.25.40.10">
    <property type="entry name" value="Tetratricopeptide repeat domain"/>
    <property type="match status" value="1"/>
</dbReference>
<feature type="repeat" description="NHL" evidence="2">
    <location>
        <begin position="63"/>
        <end position="95"/>
    </location>
</feature>
<feature type="chain" id="PRO_5016452333" evidence="4">
    <location>
        <begin position="28"/>
        <end position="490"/>
    </location>
</feature>
<keyword evidence="3" id="KW-1133">Transmembrane helix</keyword>
<dbReference type="SUPFAM" id="SSF48452">
    <property type="entry name" value="TPR-like"/>
    <property type="match status" value="1"/>
</dbReference>
<evidence type="ECO:0000313" key="5">
    <source>
        <dbReference type="EMBL" id="RAP76159.1"/>
    </source>
</evidence>
<dbReference type="PROSITE" id="PS51125">
    <property type="entry name" value="NHL"/>
    <property type="match status" value="2"/>
</dbReference>
<dbReference type="PANTHER" id="PTHR24104:SF25">
    <property type="entry name" value="PROTEIN LIN-41"/>
    <property type="match status" value="1"/>
</dbReference>
<keyword evidence="1" id="KW-0677">Repeat</keyword>
<organism evidence="5 6">
    <name type="scientific">Paenibacillus montanisoli</name>
    <dbReference type="NCBI Taxonomy" id="2081970"/>
    <lineage>
        <taxon>Bacteria</taxon>
        <taxon>Bacillati</taxon>
        <taxon>Bacillota</taxon>
        <taxon>Bacilli</taxon>
        <taxon>Bacillales</taxon>
        <taxon>Paenibacillaceae</taxon>
        <taxon>Paenibacillus</taxon>
    </lineage>
</organism>
<evidence type="ECO:0000313" key="6">
    <source>
        <dbReference type="Proteomes" id="UP000249260"/>
    </source>
</evidence>
<keyword evidence="3" id="KW-0472">Membrane</keyword>
<dbReference type="Gene3D" id="2.120.10.30">
    <property type="entry name" value="TolB, C-terminal domain"/>
    <property type="match status" value="1"/>
</dbReference>
<dbReference type="OrthoDB" id="9799230at2"/>
<dbReference type="InterPro" id="IPR050952">
    <property type="entry name" value="TRIM-NHL_E3_ligases"/>
</dbReference>
<dbReference type="PANTHER" id="PTHR24104">
    <property type="entry name" value="E3 UBIQUITIN-PROTEIN LIGASE NHLRC1-RELATED"/>
    <property type="match status" value="1"/>
</dbReference>
<proteinExistence type="predicted"/>
<evidence type="ECO:0000256" key="3">
    <source>
        <dbReference type="SAM" id="Phobius"/>
    </source>
</evidence>
<dbReference type="Proteomes" id="UP000249260">
    <property type="component" value="Unassembled WGS sequence"/>
</dbReference>
<dbReference type="InterPro" id="IPR001258">
    <property type="entry name" value="NHL_repeat"/>
</dbReference>
<evidence type="ECO:0000256" key="4">
    <source>
        <dbReference type="SAM" id="SignalP"/>
    </source>
</evidence>
<dbReference type="AlphaFoldDB" id="A0A328U0F6"/>
<dbReference type="InterPro" id="IPR011042">
    <property type="entry name" value="6-blade_b-propeller_TolB-like"/>
</dbReference>
<accession>A0A328U0F6</accession>
<dbReference type="GO" id="GO:0008270">
    <property type="term" value="F:zinc ion binding"/>
    <property type="evidence" value="ECO:0007669"/>
    <property type="project" value="UniProtKB-KW"/>
</dbReference>
<keyword evidence="6" id="KW-1185">Reference proteome</keyword>
<dbReference type="SUPFAM" id="SSF101898">
    <property type="entry name" value="NHL repeat"/>
    <property type="match status" value="1"/>
</dbReference>
<gene>
    <name evidence="5" type="ORF">DL346_12160</name>
</gene>
<dbReference type="Pfam" id="PF01436">
    <property type="entry name" value="NHL"/>
    <property type="match status" value="2"/>
</dbReference>
<sequence>MQSKRMLLLAAILSLLMTVAAVPPASAAAPYEAYNYDFYGDAVPLPAPYLPEYAITGKSLGVGDFNQPSDMYVAKDGAIYVLDSGNARVVVLDNTLNVKQVIKSFDNNGKEDGFAAPEGLFVSEKNELYVADTEHNRIVVLSNDGKLIKLIENPQSDILPKSFKFVPLKVTVDNADRIFVVARGVFEGIMQFDTDSAFMGYVGTISVSPSIMDRLWRSLSTKAQKQQMELFIPTEFASVDIDSKGFVYATAVDINSNETIKRLNPSGQDVLKRFGYWPVKGDIRFRMFGNNSGPSKLTDIKVLGGGMYVALDSNRARLFTYNDEGDLLHAFGGRGNQLGVFNNPVAVEQIGDKLAVLDKGKNNIAVFRPTAFGSLVREATIQHYSGNDQEAVKLWSQVLRLNTNYEIAYLGIGKSLLMEKKNEEAMEYFKLGMSRKNYSVAYKRYRREVMKDNFGTFMTVLISLIAAFVVYRFARHALRRRSVKREAGFY</sequence>
<reference evidence="5 6" key="1">
    <citation type="submission" date="2018-06" db="EMBL/GenBank/DDBJ databases">
        <title>Paenibacillus montanisoli sp. nov., isolated from mountain area soil.</title>
        <authorList>
            <person name="Wu M."/>
        </authorList>
    </citation>
    <scope>NUCLEOTIDE SEQUENCE [LARGE SCALE GENOMIC DNA]</scope>
    <source>
        <strain evidence="5 6">RA17</strain>
    </source>
</reference>
<comment type="caution">
    <text evidence="5">The sequence shown here is derived from an EMBL/GenBank/DDBJ whole genome shotgun (WGS) entry which is preliminary data.</text>
</comment>
<keyword evidence="4" id="KW-0732">Signal</keyword>
<keyword evidence="3" id="KW-0812">Transmembrane</keyword>
<feature type="signal peptide" evidence="4">
    <location>
        <begin position="1"/>
        <end position="27"/>
    </location>
</feature>
<dbReference type="RefSeq" id="WP_112882383.1">
    <property type="nucleotide sequence ID" value="NZ_QLUW01000002.1"/>
</dbReference>
<feature type="transmembrane region" description="Helical" evidence="3">
    <location>
        <begin position="454"/>
        <end position="474"/>
    </location>
</feature>
<evidence type="ECO:0000256" key="2">
    <source>
        <dbReference type="PROSITE-ProRule" id="PRU00504"/>
    </source>
</evidence>
<feature type="repeat" description="NHL" evidence="2">
    <location>
        <begin position="102"/>
        <end position="144"/>
    </location>
</feature>
<protein>
    <submittedName>
        <fullName evidence="5">Gluconolactonase</fullName>
    </submittedName>
</protein>
<dbReference type="EMBL" id="QLUW01000002">
    <property type="protein sequence ID" value="RAP76159.1"/>
    <property type="molecule type" value="Genomic_DNA"/>
</dbReference>